<dbReference type="InterPro" id="IPR036116">
    <property type="entry name" value="FN3_sf"/>
</dbReference>
<evidence type="ECO:0000313" key="9">
    <source>
        <dbReference type="Ensembl" id="ENSVURP00010004396.1"/>
    </source>
</evidence>
<proteinExistence type="inferred from homology"/>
<dbReference type="STRING" id="29139.ENSVURP00010004396"/>
<feature type="domain" description="Fibronectin type-III" evidence="8">
    <location>
        <begin position="45"/>
        <end position="143"/>
    </location>
</feature>
<dbReference type="PANTHER" id="PTHR20859:SF86">
    <property type="entry name" value="INTERLEUKIN-20 RECEPTOR SUBUNIT ALPHA"/>
    <property type="match status" value="1"/>
</dbReference>
<evidence type="ECO:0000256" key="1">
    <source>
        <dbReference type="ARBA" id="ARBA00005399"/>
    </source>
</evidence>
<dbReference type="RefSeq" id="XP_027706515.1">
    <property type="nucleotide sequence ID" value="XM_027850714.1"/>
</dbReference>
<dbReference type="Ensembl" id="ENSVURT00010004997.1">
    <property type="protein sequence ID" value="ENSVURP00010004396.1"/>
    <property type="gene ID" value="ENSVURG00010003508.1"/>
</dbReference>
<dbReference type="GO" id="GO:0042015">
    <property type="term" value="F:interleukin-20 binding"/>
    <property type="evidence" value="ECO:0007669"/>
    <property type="project" value="TreeGrafter"/>
</dbReference>
<evidence type="ECO:0000256" key="7">
    <source>
        <dbReference type="SAM" id="SignalP"/>
    </source>
</evidence>
<keyword evidence="6" id="KW-0812">Transmembrane</keyword>
<reference evidence="9" key="2">
    <citation type="submission" date="2025-08" db="UniProtKB">
        <authorList>
            <consortium name="Ensembl"/>
        </authorList>
    </citation>
    <scope>IDENTIFICATION</scope>
</reference>
<dbReference type="FunFam" id="2.60.40.10:FF:000348">
    <property type="entry name" value="Interleukin 20 receptor subunit alpha"/>
    <property type="match status" value="1"/>
</dbReference>
<dbReference type="PROSITE" id="PS50853">
    <property type="entry name" value="FN3"/>
    <property type="match status" value="2"/>
</dbReference>
<dbReference type="CTD" id="53832"/>
<evidence type="ECO:0000256" key="3">
    <source>
        <dbReference type="ARBA" id="ARBA00023157"/>
    </source>
</evidence>
<feature type="signal peptide" evidence="7">
    <location>
        <begin position="1"/>
        <end position="37"/>
    </location>
</feature>
<dbReference type="InterPro" id="IPR003961">
    <property type="entry name" value="FN3_dom"/>
</dbReference>
<dbReference type="SUPFAM" id="SSF49265">
    <property type="entry name" value="Fibronectin type III"/>
    <property type="match status" value="2"/>
</dbReference>
<dbReference type="OMA" id="NCSKWTE"/>
<dbReference type="GO" id="GO:0005886">
    <property type="term" value="C:plasma membrane"/>
    <property type="evidence" value="ECO:0007669"/>
    <property type="project" value="TreeGrafter"/>
</dbReference>
<evidence type="ECO:0000256" key="2">
    <source>
        <dbReference type="ARBA" id="ARBA00022729"/>
    </source>
</evidence>
<dbReference type="InterPro" id="IPR015373">
    <property type="entry name" value="Interferon/interleukin_rcp_dom"/>
</dbReference>
<dbReference type="InterPro" id="IPR050650">
    <property type="entry name" value="Type-II_Cytokine-TF_Rcpt"/>
</dbReference>
<dbReference type="Pfam" id="PF01108">
    <property type="entry name" value="Tissue_fac"/>
    <property type="match status" value="1"/>
</dbReference>
<evidence type="ECO:0000256" key="5">
    <source>
        <dbReference type="SAM" id="MobiDB-lite"/>
    </source>
</evidence>
<dbReference type="Gene3D" id="2.60.40.10">
    <property type="entry name" value="Immunoglobulins"/>
    <property type="match status" value="2"/>
</dbReference>
<dbReference type="CDD" id="cd00063">
    <property type="entry name" value="FN3"/>
    <property type="match status" value="1"/>
</dbReference>
<evidence type="ECO:0000256" key="4">
    <source>
        <dbReference type="ARBA" id="ARBA00023170"/>
    </source>
</evidence>
<organism evidence="9 10">
    <name type="scientific">Vombatus ursinus</name>
    <name type="common">Common wombat</name>
    <dbReference type="NCBI Taxonomy" id="29139"/>
    <lineage>
        <taxon>Eukaryota</taxon>
        <taxon>Metazoa</taxon>
        <taxon>Chordata</taxon>
        <taxon>Craniata</taxon>
        <taxon>Vertebrata</taxon>
        <taxon>Euteleostomi</taxon>
        <taxon>Mammalia</taxon>
        <taxon>Metatheria</taxon>
        <taxon>Diprotodontia</taxon>
        <taxon>Vombatidae</taxon>
        <taxon>Vombatus</taxon>
    </lineage>
</organism>
<feature type="transmembrane region" description="Helical" evidence="6">
    <location>
        <begin position="263"/>
        <end position="285"/>
    </location>
</feature>
<accession>A0A4X2K2Z9</accession>
<feature type="domain" description="Fibronectin type-III" evidence="8">
    <location>
        <begin position="144"/>
        <end position="250"/>
    </location>
</feature>
<dbReference type="OrthoDB" id="9909056at2759"/>
<feature type="chain" id="PRO_5021294378" evidence="7">
    <location>
        <begin position="38"/>
        <end position="572"/>
    </location>
</feature>
<feature type="region of interest" description="Disordered" evidence="5">
    <location>
        <begin position="474"/>
        <end position="495"/>
    </location>
</feature>
<evidence type="ECO:0000313" key="10">
    <source>
        <dbReference type="Proteomes" id="UP000314987"/>
    </source>
</evidence>
<evidence type="ECO:0000256" key="6">
    <source>
        <dbReference type="SAM" id="Phobius"/>
    </source>
</evidence>
<reference evidence="10" key="1">
    <citation type="submission" date="2018-12" db="EMBL/GenBank/DDBJ databases">
        <authorList>
            <person name="Yazar S."/>
        </authorList>
    </citation>
    <scope>NUCLEOTIDE SEQUENCE [LARGE SCALE GENOMIC DNA]</scope>
</reference>
<dbReference type="GO" id="GO:0004896">
    <property type="term" value="F:cytokine receptor activity"/>
    <property type="evidence" value="ECO:0007669"/>
    <property type="project" value="TreeGrafter"/>
</dbReference>
<comment type="similarity">
    <text evidence="1">Belongs to the type II cytokine receptor family.</text>
</comment>
<keyword evidence="10" id="KW-1185">Reference proteome</keyword>
<name>A0A4X2K2Z9_VOMUR</name>
<evidence type="ECO:0000259" key="8">
    <source>
        <dbReference type="PROSITE" id="PS50853"/>
    </source>
</evidence>
<dbReference type="Pfam" id="PF09294">
    <property type="entry name" value="Interfer-bind"/>
    <property type="match status" value="1"/>
</dbReference>
<dbReference type="InterPro" id="IPR013783">
    <property type="entry name" value="Ig-like_fold"/>
</dbReference>
<dbReference type="GeneTree" id="ENSGT00940000157314"/>
<dbReference type="Proteomes" id="UP000314987">
    <property type="component" value="Unassembled WGS sequence"/>
</dbReference>
<keyword evidence="6" id="KW-0472">Membrane</keyword>
<reference evidence="9" key="3">
    <citation type="submission" date="2025-09" db="UniProtKB">
        <authorList>
            <consortium name="Ensembl"/>
        </authorList>
    </citation>
    <scope>IDENTIFICATION</scope>
</reference>
<keyword evidence="2 7" id="KW-0732">Signal</keyword>
<sequence>MRTLRPRRRSAARELWAPWYLLLVVRLLLHLLQPGFSAPCVSSGLPKPINVTFSSVNMKNVLQWNSPEGLRGTDVVYTVQYLIYGQKRWLNKSECRNINRTSCDLSYDTYDHEEQYYGRVKAIWGKHCSKWAETERFNPWLETQIGPPVVALTPGEKSISVVLTAPEKWKRNAENNSVSMHQIYPTLKYNVSIYNTKTNKKWYKFVTNHTLEFPQLESDTLYCIRVQAYVPGPRRKAKPSDNQCITTLKDQTSELKVKIIFCYILPISITAFIFSIIGCSMYRYIHIGKEKQPANLVLIYRTGYDQRLFAPAEKVVVNFITFSIVEDAKTSSKDMSLMERVNDISDLSTAENMKGKSHQEDPEVKHLGYASKAMGIFCDNKETLHCLSPVQPELLCSSRTKNEPIIEYEFDVRPSDTGTDDQDQINLQEGISFQGKLTLESETTLANFDQEALFCSYNPQLRNCSYNPQLRNLHQGTQEDTETKKKQEEEEGSRTLVDWDPQTGRLCISSLSDCGHVVDEEGGAHSEYDGYPNEGLLSKLYDAQTPNKSPPGNETYLMQFMEEWGLHIQMED</sequence>
<dbReference type="GeneID" id="114034893"/>
<protein>
    <submittedName>
        <fullName evidence="9">Interleukin 20 receptor subunit alpha</fullName>
    </submittedName>
</protein>
<keyword evidence="3" id="KW-1015">Disulfide bond</keyword>
<dbReference type="AlphaFoldDB" id="A0A4X2K2Z9"/>
<dbReference type="PANTHER" id="PTHR20859">
    <property type="entry name" value="INTERFERON/INTERLEUKIN RECEPTOR"/>
    <property type="match status" value="1"/>
</dbReference>
<keyword evidence="6" id="KW-1133">Transmembrane helix</keyword>
<keyword evidence="4" id="KW-0675">Receptor</keyword>
<gene>
    <name evidence="9" type="primary">IL20RA</name>
</gene>